<evidence type="ECO:0000256" key="4">
    <source>
        <dbReference type="ARBA" id="ARBA00022553"/>
    </source>
</evidence>
<dbReference type="InterPro" id="IPR007081">
    <property type="entry name" value="RNA_pol_Rpb1_5"/>
</dbReference>
<evidence type="ECO:0000256" key="14">
    <source>
        <dbReference type="ARBA" id="ARBA00048552"/>
    </source>
</evidence>
<dbReference type="FunFam" id="2.40.40.20:FF:000019">
    <property type="entry name" value="DNA-directed RNA polymerase II subunit RPB1"/>
    <property type="match status" value="1"/>
</dbReference>
<dbReference type="InterPro" id="IPR007075">
    <property type="entry name" value="RNA_pol_Rpb1_6"/>
</dbReference>
<evidence type="ECO:0000256" key="3">
    <source>
        <dbReference type="ARBA" id="ARBA00022478"/>
    </source>
</evidence>
<dbReference type="FunFam" id="1.10.150.390:FF:000001">
    <property type="entry name" value="DNA-directed RNA polymerase subunit"/>
    <property type="match status" value="1"/>
</dbReference>
<dbReference type="Gene3D" id="6.10.250.2940">
    <property type="match status" value="1"/>
</dbReference>
<evidence type="ECO:0000256" key="6">
    <source>
        <dbReference type="ARBA" id="ARBA00022695"/>
    </source>
</evidence>
<keyword evidence="10" id="KW-0460">Magnesium</keyword>
<dbReference type="InterPro" id="IPR042102">
    <property type="entry name" value="RNA_pol_Rpb1_3_sf"/>
</dbReference>
<dbReference type="FunFam" id="1.10.132.30:FF:000001">
    <property type="entry name" value="DNA-directed RNA polymerase subunit"/>
    <property type="match status" value="1"/>
</dbReference>
<comment type="subcellular location">
    <subcellularLocation>
        <location evidence="1">Nucleus</location>
    </subcellularLocation>
</comment>
<keyword evidence="6 15" id="KW-0548">Nucleotidyltransferase</keyword>
<dbReference type="CDD" id="cd02733">
    <property type="entry name" value="RNAP_II_RPB1_N"/>
    <property type="match status" value="1"/>
</dbReference>
<dbReference type="GO" id="GO:0005665">
    <property type="term" value="C:RNA polymerase II, core complex"/>
    <property type="evidence" value="ECO:0007669"/>
    <property type="project" value="TreeGrafter"/>
</dbReference>
<evidence type="ECO:0000313" key="18">
    <source>
        <dbReference type="EMBL" id="KAJ3139407.1"/>
    </source>
</evidence>
<evidence type="ECO:0000256" key="12">
    <source>
        <dbReference type="ARBA" id="ARBA00023163"/>
    </source>
</evidence>
<feature type="domain" description="RNA polymerase N-terminal" evidence="17">
    <location>
        <begin position="206"/>
        <end position="510"/>
    </location>
</feature>
<accession>A0AAD5TA43</accession>
<dbReference type="PANTHER" id="PTHR19376">
    <property type="entry name" value="DNA-DIRECTED RNA POLYMERASE"/>
    <property type="match status" value="1"/>
</dbReference>
<dbReference type="NCBIfam" id="NF006336">
    <property type="entry name" value="PRK08566.1"/>
    <property type="match status" value="1"/>
</dbReference>
<reference evidence="18" key="1">
    <citation type="submission" date="2020-05" db="EMBL/GenBank/DDBJ databases">
        <title>Phylogenomic resolution of chytrid fungi.</title>
        <authorList>
            <person name="Stajich J.E."/>
            <person name="Amses K."/>
            <person name="Simmons R."/>
            <person name="Seto K."/>
            <person name="Myers J."/>
            <person name="Bonds A."/>
            <person name="Quandt C.A."/>
            <person name="Barry K."/>
            <person name="Liu P."/>
            <person name="Grigoriev I."/>
            <person name="Longcore J.E."/>
            <person name="James T.Y."/>
        </authorList>
    </citation>
    <scope>NUCLEOTIDE SEQUENCE</scope>
    <source>
        <strain evidence="18">JEL0513</strain>
    </source>
</reference>
<gene>
    <name evidence="18" type="primary">RPB1</name>
    <name evidence="18" type="ORF">HK100_011611</name>
</gene>
<keyword evidence="3 15" id="KW-0240">DNA-directed RNA polymerase</keyword>
<sequence length="1761" mass="194196">MSVAKIEFPEIRENEKIKPGGLLDSRMGTVDRNFKCQTCNENMTDCPGHFGHIELAKPVFHPGYLPMIKKILECVCINCGKLKVDISDERLKRAQRFSNRKVKFNEVWNICKGKNMCATGEDIDPNAVAPGTKIKHNHGGCGSKQPTFRKDGLKFNMTIKTTKDGDETAEASTKVLNGEACRKIFEMISDEDCRLMGLSPEWARPEWMIISVMPVPPMPVRPSVSTPGAPSAEDDLTFALQSIIKSNINLKTHETEGSPAHVIAEFESLLQYHVATLMNNDLNGLPQSTQKRSGRALKSIRARLKGKEGRLRGNLMGKRVDFSARTVITGDPNLFIDQVGVPRSIARNLTFPETVTPFNIDRLMACVQNGPTEHPGAKYVIRDNGDRIDLRYSKQGGDIQLQFGYKVERHLVDDDLIIFNRQPSLHKMSMMGHRVKVMPYSTFRLNLSVTTPYNADFDGDEMNLHVPQTHETRAEVQELCMVPRQIVSPQKNAPCMGIVQDSLCGIRKFTKRDNFLSKDLVMNILMWVPDWDGVIPTPAILKPVPLWTGKQMMSLIIPKINIEGYHSQHPDYDKDKPWDTQNPDLAIGDTKVIIQDGECIAGILCKKTVGNSGGGIIHVATMEYGPEAAKRFFHACQVVVNYWLLQNGFSIGIGDTIADEATMENIVNAVQTARKKVKEIVQKAHDNRLEAHPGMTIRETFEADVKSELNKARDNAGKSAEKSLSEHNNARQMVIAGSKGSSVNISQMAACVGQQSVEGNRIPFGFKHRSLPHFTKDDHSPEARGFVENSYLRGLTPQEFFFHAMGGREGLIDTAVKTAETGYIQRRLVKALEDVMAKYDGTVRNSAGHIVQFCYGEDGMDGSKVEPQPLEIMNVADKDFEKKYRVDITEPRYKLSSLDPRITAELMNEPASQTLLDGELKQLRDDRNVLREEIFPTGENRWPLPVNLGRLIKNAARNFRIDRKKPVDLSPVVVIEGVRLLLEKLIVVRGNDSLSQVAQRNATLLFQMLLRSTLSSRKVIDEYKLNSQAFEWLLGEIEARFHQAIVHPGEMVGTIAAQSIGEPATQMTLNTFHLAGVGSKKVTSGVPRLKEIINVAINLRTPSLSIHMTPEFNHSLATAQRIQSKVEYTNLKRITSFTEIWYDPSPQEPINKTPDDIFNQDKEIIESFALEDDDYSKYSPWVLRVGIDYVLKQGRDLSMEDICKKIMGEFGGDFKCWFSDDNDQHPLILARIVPNKEADDEILAEEDVFLKKIEENILNDISLCGIKGIGKAFISEYKYKALDADGKFDQRKHYFLETNGSNFKDVLSIEGVDANITTTNSIIEVFDVLGIEATRAALLNELRGVINSDGSYVNYRHLALLSDVMCQNGKLMSITRHGINRTDAGVLARCSFEETVELLFESAGVGELDDCKGVSENVILGQLADLGTGSFEVLLNEEKLQQAHEFQDPSYAFDYTSMTSATPYLDRTASTPMPYSPSGSYSPNGAVIFSPTHRTPAGAGMSAYGSSSPIYSPASPSYSPTSPSYSPTSPSYSPTSPSYSPTSPSYSPTSPSYSPTSPSYSPTSPSYSPTSPSYSPTSPSYSPTSPSYSPTSPSYSPTSPSYSPTSPSYSPTSPSYSPTSPSYSPTSPSYSPTSPSYSPTSPSYSPTSPSYSPTSPSYSPTSPNYSPTSPSYSPTSPSYSPTSPSYSPTSPSYSPTSPSYSPTSPSYSPTSPSYSPTSPNYSPTSPNYSPSSPSYSPAAPTFAVSGPSFLPASINYSPAPG</sequence>
<dbReference type="FunFam" id="3.30.1490.180:FF:000001">
    <property type="entry name" value="DNA-directed RNA polymerase subunit"/>
    <property type="match status" value="1"/>
</dbReference>
<dbReference type="Pfam" id="PF04983">
    <property type="entry name" value="RNA_pol_Rpb1_3"/>
    <property type="match status" value="1"/>
</dbReference>
<dbReference type="PROSITE" id="PS00115">
    <property type="entry name" value="RNA_POL_II_REPEAT"/>
    <property type="match status" value="21"/>
</dbReference>
<evidence type="ECO:0000256" key="5">
    <source>
        <dbReference type="ARBA" id="ARBA00022679"/>
    </source>
</evidence>
<dbReference type="Gene3D" id="3.30.1490.180">
    <property type="entry name" value="RNA polymerase ii"/>
    <property type="match status" value="1"/>
</dbReference>
<dbReference type="InterPro" id="IPR007083">
    <property type="entry name" value="RNA_pol_Rpb1_4"/>
</dbReference>
<dbReference type="Gene3D" id="1.10.274.100">
    <property type="entry name" value="RNA polymerase Rpb1, domain 3"/>
    <property type="match status" value="1"/>
</dbReference>
<dbReference type="Pfam" id="PF00623">
    <property type="entry name" value="RNA_pol_Rpb1_2"/>
    <property type="match status" value="1"/>
</dbReference>
<comment type="function">
    <text evidence="15">DNA-dependent RNA polymerase catalyzes the transcription of DNA into RNA using the four ribonucleoside triphosphates as substrates.</text>
</comment>
<dbReference type="EC" id="2.7.7.6" evidence="15"/>
<keyword evidence="7" id="KW-0479">Metal-binding</keyword>
<dbReference type="FunFam" id="1.10.274.100:FF:000001">
    <property type="entry name" value="DNA-directed RNA polymerase subunit"/>
    <property type="match status" value="1"/>
</dbReference>
<proteinExistence type="inferred from homology"/>
<evidence type="ECO:0000256" key="9">
    <source>
        <dbReference type="ARBA" id="ARBA00022833"/>
    </source>
</evidence>
<comment type="caution">
    <text evidence="18">The sequence shown here is derived from an EMBL/GenBank/DDBJ whole genome shotgun (WGS) entry which is preliminary data.</text>
</comment>
<name>A0AAD5TA43_9FUNG</name>
<dbReference type="GO" id="GO:0006368">
    <property type="term" value="P:transcription elongation by RNA polymerase II"/>
    <property type="evidence" value="ECO:0007669"/>
    <property type="project" value="UniProtKB-ARBA"/>
</dbReference>
<dbReference type="SMART" id="SM00663">
    <property type="entry name" value="RPOLA_N"/>
    <property type="match status" value="1"/>
</dbReference>
<dbReference type="Gene3D" id="4.10.860.120">
    <property type="entry name" value="RNA polymerase II, clamp domain"/>
    <property type="match status" value="1"/>
</dbReference>
<protein>
    <recommendedName>
        <fullName evidence="15">DNA-directed RNA polymerase subunit</fullName>
        <ecNumber evidence="15">2.7.7.6</ecNumber>
    </recommendedName>
</protein>
<keyword evidence="9" id="KW-0862">Zinc</keyword>
<dbReference type="InterPro" id="IPR007080">
    <property type="entry name" value="RNA_pol_Rpb1_1"/>
</dbReference>
<keyword evidence="8" id="KW-0677">Repeat</keyword>
<dbReference type="GO" id="GO:0003677">
    <property type="term" value="F:DNA binding"/>
    <property type="evidence" value="ECO:0007669"/>
    <property type="project" value="UniProtKB-KW"/>
</dbReference>
<dbReference type="EMBL" id="JADGJH010000074">
    <property type="protein sequence ID" value="KAJ3139407.1"/>
    <property type="molecule type" value="Genomic_DNA"/>
</dbReference>
<dbReference type="InterPro" id="IPR000684">
    <property type="entry name" value="RNA_pol_II_repeat_euk"/>
</dbReference>
<dbReference type="PANTHER" id="PTHR19376:SF37">
    <property type="entry name" value="DNA-DIRECTED RNA POLYMERASE II SUBUNIT RPB1"/>
    <property type="match status" value="1"/>
</dbReference>
<dbReference type="InterPro" id="IPR044893">
    <property type="entry name" value="RNA_pol_Rpb1_clamp_domain"/>
</dbReference>
<keyword evidence="11" id="KW-0238">DNA-binding</keyword>
<feature type="region of interest" description="Disordered" evidence="16">
    <location>
        <begin position="710"/>
        <end position="729"/>
    </location>
</feature>
<dbReference type="Gene3D" id="1.10.132.30">
    <property type="match status" value="1"/>
</dbReference>
<evidence type="ECO:0000256" key="13">
    <source>
        <dbReference type="ARBA" id="ARBA00023242"/>
    </source>
</evidence>
<dbReference type="Proteomes" id="UP001211907">
    <property type="component" value="Unassembled WGS sequence"/>
</dbReference>
<dbReference type="InterPro" id="IPR038120">
    <property type="entry name" value="Rpb1_funnel_sf"/>
</dbReference>
<feature type="non-terminal residue" evidence="18">
    <location>
        <position position="1"/>
    </location>
</feature>
<evidence type="ECO:0000256" key="8">
    <source>
        <dbReference type="ARBA" id="ARBA00022737"/>
    </source>
</evidence>
<evidence type="ECO:0000256" key="1">
    <source>
        <dbReference type="ARBA" id="ARBA00004123"/>
    </source>
</evidence>
<evidence type="ECO:0000256" key="7">
    <source>
        <dbReference type="ARBA" id="ARBA00022723"/>
    </source>
</evidence>
<dbReference type="InterPro" id="IPR006592">
    <property type="entry name" value="RNA_pol_N"/>
</dbReference>
<dbReference type="Gene3D" id="3.30.1360.140">
    <property type="match status" value="1"/>
</dbReference>
<keyword evidence="5 15" id="KW-0808">Transferase</keyword>
<evidence type="ECO:0000256" key="2">
    <source>
        <dbReference type="ARBA" id="ARBA00006460"/>
    </source>
</evidence>
<dbReference type="Pfam" id="PF05000">
    <property type="entry name" value="RNA_pol_Rpb1_4"/>
    <property type="match status" value="1"/>
</dbReference>
<evidence type="ECO:0000259" key="17">
    <source>
        <dbReference type="SMART" id="SM00663"/>
    </source>
</evidence>
<feature type="region of interest" description="Disordered" evidence="16">
    <location>
        <begin position="1499"/>
        <end position="1738"/>
    </location>
</feature>
<dbReference type="PRINTS" id="PR01217">
    <property type="entry name" value="PRICHEXTENSN"/>
</dbReference>
<evidence type="ECO:0000256" key="10">
    <source>
        <dbReference type="ARBA" id="ARBA00022842"/>
    </source>
</evidence>
<organism evidence="18 19">
    <name type="scientific">Physocladia obscura</name>
    <dbReference type="NCBI Taxonomy" id="109957"/>
    <lineage>
        <taxon>Eukaryota</taxon>
        <taxon>Fungi</taxon>
        <taxon>Fungi incertae sedis</taxon>
        <taxon>Chytridiomycota</taxon>
        <taxon>Chytridiomycota incertae sedis</taxon>
        <taxon>Chytridiomycetes</taxon>
        <taxon>Chytridiales</taxon>
        <taxon>Chytriomycetaceae</taxon>
        <taxon>Physocladia</taxon>
    </lineage>
</organism>
<dbReference type="Pfam" id="PF05001">
    <property type="entry name" value="RNA_pol_Rpb1_R"/>
    <property type="match status" value="15"/>
</dbReference>
<dbReference type="Pfam" id="PF04992">
    <property type="entry name" value="RNA_pol_Rpb1_6"/>
    <property type="match status" value="1"/>
</dbReference>
<dbReference type="InterPro" id="IPR045867">
    <property type="entry name" value="DNA-dir_RpoC_beta_prime"/>
</dbReference>
<dbReference type="Gene3D" id="2.40.40.20">
    <property type="match status" value="1"/>
</dbReference>
<evidence type="ECO:0000256" key="15">
    <source>
        <dbReference type="RuleBase" id="RU004279"/>
    </source>
</evidence>
<evidence type="ECO:0000313" key="19">
    <source>
        <dbReference type="Proteomes" id="UP001211907"/>
    </source>
</evidence>
<dbReference type="Pfam" id="PF04997">
    <property type="entry name" value="RNA_pol_Rpb1_1"/>
    <property type="match status" value="1"/>
</dbReference>
<comment type="catalytic activity">
    <reaction evidence="14 15">
        <text>RNA(n) + a ribonucleoside 5'-triphosphate = RNA(n+1) + diphosphate</text>
        <dbReference type="Rhea" id="RHEA:21248"/>
        <dbReference type="Rhea" id="RHEA-COMP:14527"/>
        <dbReference type="Rhea" id="RHEA-COMP:17342"/>
        <dbReference type="ChEBI" id="CHEBI:33019"/>
        <dbReference type="ChEBI" id="CHEBI:61557"/>
        <dbReference type="ChEBI" id="CHEBI:140395"/>
        <dbReference type="EC" id="2.7.7.6"/>
    </reaction>
</comment>
<dbReference type="Pfam" id="PF04990">
    <property type="entry name" value="RNA_pol_Rpb1_7"/>
    <property type="match status" value="1"/>
</dbReference>
<feature type="compositionally biased region" description="Low complexity" evidence="16">
    <location>
        <begin position="1499"/>
        <end position="1737"/>
    </location>
</feature>
<dbReference type="InterPro" id="IPR000722">
    <property type="entry name" value="RNA_pol_asu"/>
</dbReference>
<keyword evidence="12 15" id="KW-0804">Transcription</keyword>
<evidence type="ECO:0000256" key="16">
    <source>
        <dbReference type="SAM" id="MobiDB-lite"/>
    </source>
</evidence>
<dbReference type="InterPro" id="IPR007066">
    <property type="entry name" value="RNA_pol_Rpb1_3"/>
</dbReference>
<dbReference type="Pfam" id="PF04998">
    <property type="entry name" value="RNA_pol_Rpb1_5"/>
    <property type="match status" value="1"/>
</dbReference>
<dbReference type="GO" id="GO:0003899">
    <property type="term" value="F:DNA-directed RNA polymerase activity"/>
    <property type="evidence" value="ECO:0007669"/>
    <property type="project" value="UniProtKB-EC"/>
</dbReference>
<dbReference type="GO" id="GO:0046872">
    <property type="term" value="F:metal ion binding"/>
    <property type="evidence" value="ECO:0007669"/>
    <property type="project" value="UniProtKB-KW"/>
</dbReference>
<keyword evidence="13" id="KW-0539">Nucleus</keyword>
<dbReference type="SUPFAM" id="SSF64484">
    <property type="entry name" value="beta and beta-prime subunits of DNA dependent RNA-polymerase"/>
    <property type="match status" value="1"/>
</dbReference>
<dbReference type="InterPro" id="IPR038593">
    <property type="entry name" value="RNA_pol_Rpb1_7_sf"/>
</dbReference>
<dbReference type="CDD" id="cd02584">
    <property type="entry name" value="RNAP_II_Rpb1_C"/>
    <property type="match status" value="1"/>
</dbReference>
<dbReference type="Gene3D" id="6.20.50.80">
    <property type="match status" value="1"/>
</dbReference>
<keyword evidence="4" id="KW-0597">Phosphoprotein</keyword>
<dbReference type="Gene3D" id="1.10.150.390">
    <property type="match status" value="1"/>
</dbReference>
<keyword evidence="19" id="KW-1185">Reference proteome</keyword>
<comment type="similarity">
    <text evidence="2 15">Belongs to the RNA polymerase beta' chain family.</text>
</comment>
<evidence type="ECO:0000256" key="11">
    <source>
        <dbReference type="ARBA" id="ARBA00023125"/>
    </source>
</evidence>
<dbReference type="FunFam" id="4.10.860.120:FF:000003">
    <property type="entry name" value="DNA-directed RNA polymerase subunit"/>
    <property type="match status" value="1"/>
</dbReference>
<dbReference type="InterPro" id="IPR007073">
    <property type="entry name" value="RNA_pol_Rpb1_7"/>
</dbReference>